<comment type="catalytic activity">
    <reaction evidence="6">
        <text>(6S)-NADPHX + ATP = ADP + phosphate + NADPH + H(+)</text>
        <dbReference type="Rhea" id="RHEA:32231"/>
        <dbReference type="ChEBI" id="CHEBI:15378"/>
        <dbReference type="ChEBI" id="CHEBI:30616"/>
        <dbReference type="ChEBI" id="CHEBI:43474"/>
        <dbReference type="ChEBI" id="CHEBI:57783"/>
        <dbReference type="ChEBI" id="CHEBI:64076"/>
        <dbReference type="ChEBI" id="CHEBI:456216"/>
        <dbReference type="EC" id="4.2.1.93"/>
    </reaction>
</comment>
<dbReference type="PROSITE" id="PS01049">
    <property type="entry name" value="YJEF_C_1"/>
    <property type="match status" value="1"/>
</dbReference>
<dbReference type="EMBL" id="VLTN01000026">
    <property type="protein sequence ID" value="KAA0151551.1"/>
    <property type="molecule type" value="Genomic_DNA"/>
</dbReference>
<evidence type="ECO:0000256" key="4">
    <source>
        <dbReference type="ARBA" id="ARBA00023027"/>
    </source>
</evidence>
<dbReference type="Proteomes" id="UP000323011">
    <property type="component" value="Unassembled WGS sequence"/>
</dbReference>
<protein>
    <recommendedName>
        <fullName evidence="6">ATP-dependent (S)-NAD(P)H-hydrate dehydratase</fullName>
        <ecNumber evidence="6">4.2.1.93</ecNumber>
    </recommendedName>
    <alternativeName>
        <fullName evidence="6">ATP-dependent NAD(P)HX dehydratase</fullName>
    </alternativeName>
</protein>
<organism evidence="8 9">
    <name type="scientific">Cafeteria roenbergensis</name>
    <name type="common">Marine flagellate</name>
    <dbReference type="NCBI Taxonomy" id="33653"/>
    <lineage>
        <taxon>Eukaryota</taxon>
        <taxon>Sar</taxon>
        <taxon>Stramenopiles</taxon>
        <taxon>Bigyra</taxon>
        <taxon>Opalozoa</taxon>
        <taxon>Bicosoecida</taxon>
        <taxon>Cafeteriaceae</taxon>
        <taxon>Cafeteria</taxon>
    </lineage>
</organism>
<comment type="similarity">
    <text evidence="6">Belongs to the NnrD/CARKD family.</text>
</comment>
<feature type="binding site" evidence="6">
    <location>
        <position position="126"/>
    </location>
    <ligand>
        <name>(6S)-NADPHX</name>
        <dbReference type="ChEBI" id="CHEBI:64076"/>
    </ligand>
</feature>
<feature type="domain" description="YjeF C-terminal" evidence="7">
    <location>
        <begin position="4"/>
        <end position="347"/>
    </location>
</feature>
<gene>
    <name evidence="8" type="ORF">FNF29_04475</name>
</gene>
<comment type="caution">
    <text evidence="8">The sequence shown here is derived from an EMBL/GenBank/DDBJ whole genome shotgun (WGS) entry which is preliminary data.</text>
</comment>
<evidence type="ECO:0000313" key="9">
    <source>
        <dbReference type="Proteomes" id="UP000323011"/>
    </source>
</evidence>
<evidence type="ECO:0000256" key="5">
    <source>
        <dbReference type="ARBA" id="ARBA00023239"/>
    </source>
</evidence>
<accession>A0A5A8CIA2</accession>
<evidence type="ECO:0000256" key="1">
    <source>
        <dbReference type="ARBA" id="ARBA00022741"/>
    </source>
</evidence>
<feature type="binding site" evidence="6">
    <location>
        <begin position="278"/>
        <end position="287"/>
    </location>
    <ligand>
        <name>ATP</name>
        <dbReference type="ChEBI" id="CHEBI:30616"/>
    </ligand>
</feature>
<dbReference type="AlphaFoldDB" id="A0A5A8CIA2"/>
<dbReference type="GO" id="GO:0005524">
    <property type="term" value="F:ATP binding"/>
    <property type="evidence" value="ECO:0007669"/>
    <property type="project" value="UniProtKB-KW"/>
</dbReference>
<dbReference type="PANTHER" id="PTHR12592">
    <property type="entry name" value="ATP-DEPENDENT (S)-NAD(P)H-HYDRATE DEHYDRATASE FAMILY MEMBER"/>
    <property type="match status" value="1"/>
</dbReference>
<dbReference type="SUPFAM" id="SSF53613">
    <property type="entry name" value="Ribokinase-like"/>
    <property type="match status" value="1"/>
</dbReference>
<keyword evidence="1 6" id="KW-0547">Nucleotide-binding</keyword>
<dbReference type="PROSITE" id="PS01050">
    <property type="entry name" value="YJEF_C_2"/>
    <property type="match status" value="1"/>
</dbReference>
<feature type="binding site" evidence="6">
    <location>
        <begin position="184"/>
        <end position="190"/>
    </location>
    <ligand>
        <name>(6S)-NADPHX</name>
        <dbReference type="ChEBI" id="CHEBI:64076"/>
    </ligand>
</feature>
<dbReference type="InterPro" id="IPR000631">
    <property type="entry name" value="CARKD"/>
</dbReference>
<feature type="binding site" evidence="6">
    <location>
        <position position="288"/>
    </location>
    <ligand>
        <name>(6S)-NADPHX</name>
        <dbReference type="ChEBI" id="CHEBI:64076"/>
    </ligand>
</feature>
<dbReference type="EC" id="4.2.1.93" evidence="6"/>
<proteinExistence type="inferred from homology"/>
<keyword evidence="2 6" id="KW-0067">ATP-binding</keyword>
<evidence type="ECO:0000256" key="6">
    <source>
        <dbReference type="HAMAP-Rule" id="MF_03157"/>
    </source>
</evidence>
<keyword evidence="5 6" id="KW-0456">Lyase</keyword>
<comment type="cofactor">
    <cofactor evidence="6">
        <name>Mg(2+)</name>
        <dbReference type="ChEBI" id="CHEBI:18420"/>
    </cofactor>
</comment>
<evidence type="ECO:0000256" key="3">
    <source>
        <dbReference type="ARBA" id="ARBA00022857"/>
    </source>
</evidence>
<evidence type="ECO:0000256" key="2">
    <source>
        <dbReference type="ARBA" id="ARBA00022840"/>
    </source>
</evidence>
<dbReference type="HAMAP" id="MF_01965">
    <property type="entry name" value="NADHX_dehydratase"/>
    <property type="match status" value="1"/>
</dbReference>
<comment type="catalytic activity">
    <reaction evidence="6">
        <text>(6S)-NADHX + ATP = ADP + phosphate + NADH + H(+)</text>
        <dbReference type="Rhea" id="RHEA:19017"/>
        <dbReference type="ChEBI" id="CHEBI:15378"/>
        <dbReference type="ChEBI" id="CHEBI:30616"/>
        <dbReference type="ChEBI" id="CHEBI:43474"/>
        <dbReference type="ChEBI" id="CHEBI:57945"/>
        <dbReference type="ChEBI" id="CHEBI:64074"/>
        <dbReference type="ChEBI" id="CHEBI:456216"/>
        <dbReference type="EC" id="4.2.1.93"/>
    </reaction>
</comment>
<dbReference type="InterPro" id="IPR029056">
    <property type="entry name" value="Ribokinase-like"/>
</dbReference>
<dbReference type="Pfam" id="PF01256">
    <property type="entry name" value="Carb_kinase"/>
    <property type="match status" value="1"/>
</dbReference>
<keyword evidence="4 6" id="KW-0520">NAD</keyword>
<dbReference type="CDD" id="cd01171">
    <property type="entry name" value="YXKO-related"/>
    <property type="match status" value="1"/>
</dbReference>
<reference evidence="8 9" key="1">
    <citation type="submission" date="2019-07" db="EMBL/GenBank/DDBJ databases">
        <title>Genomes of Cafeteria roenbergensis.</title>
        <authorList>
            <person name="Fischer M.G."/>
            <person name="Hackl T."/>
            <person name="Roman M."/>
        </authorList>
    </citation>
    <scope>NUCLEOTIDE SEQUENCE [LARGE SCALE GENOMIC DNA]</scope>
    <source>
        <strain evidence="8 9">BVI</strain>
    </source>
</reference>
<dbReference type="PROSITE" id="PS51383">
    <property type="entry name" value="YJEF_C_3"/>
    <property type="match status" value="1"/>
</dbReference>
<dbReference type="PANTHER" id="PTHR12592:SF0">
    <property type="entry name" value="ATP-DEPENDENT (S)-NAD(P)H-HYDRATE DEHYDRATASE"/>
    <property type="match status" value="1"/>
</dbReference>
<dbReference type="GO" id="GO:0110051">
    <property type="term" value="P:metabolite repair"/>
    <property type="evidence" value="ECO:0007669"/>
    <property type="project" value="TreeGrafter"/>
</dbReference>
<keyword evidence="9" id="KW-1185">Reference proteome</keyword>
<keyword evidence="3" id="KW-0521">NADP</keyword>
<dbReference type="Gene3D" id="3.40.1190.20">
    <property type="match status" value="1"/>
</dbReference>
<feature type="binding site" evidence="6">
    <location>
        <begin position="241"/>
        <end position="245"/>
    </location>
    <ligand>
        <name>ATP</name>
        <dbReference type="ChEBI" id="CHEBI:30616"/>
    </ligand>
</feature>
<keyword evidence="6" id="KW-0597">Phosphoprotein</keyword>
<dbReference type="InterPro" id="IPR017953">
    <property type="entry name" value="Carbohydrate_kinase_pred_CS"/>
</dbReference>
<sequence>MAAEACLRARKFVPSFAVPFHKGQHGRVVVIGGSIEYSGAPCYAAMAALRTGADLAWVICAPEAAGAIKAFSPELIVIPGLPSAEENERVARLPAARRDAVARLAAQNLLGLVRAARPSAVVVGPGLGREVAVQAAVSAAIEMLCQGGEDGTGPAVVLDADALWAVACKPSIVRGGSRVVITPNAAEAARIAAAAAAAAKPEAAAADARAAAAAAKPGPAEEGGALGLSKALGGGVTVVLKGAEDVVARAPVPGSAAAKAAGADGADGGEAFAVSHAGSPRRCGGQGDVLAGALGALASWAGDDLPAASAAACAILRDAARSAFAKHRRATVTPDILSELGLAFERVLPDTLGVELERAE</sequence>
<name>A0A5A8CIA2_CAFRO</name>
<evidence type="ECO:0000313" key="8">
    <source>
        <dbReference type="EMBL" id="KAA0151551.1"/>
    </source>
</evidence>
<dbReference type="GO" id="GO:0046496">
    <property type="term" value="P:nicotinamide nucleotide metabolic process"/>
    <property type="evidence" value="ECO:0007669"/>
    <property type="project" value="UniProtKB-UniRule"/>
</dbReference>
<comment type="function">
    <text evidence="6">Catalyzes the dehydration of the S-form of NAD(P)HX at the expense of ATP, which is converted to ADP. Together with NAD(P)HX epimerase, which catalyzes the epimerization of the S- and R-forms, the enzyme allows the repair of both epimers of NAD(P)HX, a damaged form of NAD(P)H that is a result of enzymatic or heat-dependent hydration.</text>
</comment>
<evidence type="ECO:0000259" key="7">
    <source>
        <dbReference type="PROSITE" id="PS51383"/>
    </source>
</evidence>
<dbReference type="GO" id="GO:0047453">
    <property type="term" value="F:ATP-dependent NAD(P)H-hydrate dehydratase activity"/>
    <property type="evidence" value="ECO:0007669"/>
    <property type="project" value="UniProtKB-UniRule"/>
</dbReference>
<dbReference type="OMA" id="WRAAYHN"/>